<gene>
    <name evidence="1" type="ORF">HNP55_004221</name>
</gene>
<evidence type="ECO:0000313" key="2">
    <source>
        <dbReference type="Proteomes" id="UP000562027"/>
    </source>
</evidence>
<dbReference type="SUPFAM" id="SSF109604">
    <property type="entry name" value="HD-domain/PDEase-like"/>
    <property type="match status" value="1"/>
</dbReference>
<dbReference type="PANTHER" id="PTHR21174">
    <property type="match status" value="1"/>
</dbReference>
<protein>
    <submittedName>
        <fullName evidence="1">Putative metal-dependent HD superfamily phosphohydrolase</fullName>
    </submittedName>
</protein>
<reference evidence="1 2" key="1">
    <citation type="submission" date="2020-08" db="EMBL/GenBank/DDBJ databases">
        <title>Functional genomics of gut bacteria from endangered species of beetles.</title>
        <authorList>
            <person name="Carlos-Shanley C."/>
        </authorList>
    </citation>
    <scope>NUCLEOTIDE SEQUENCE [LARGE SCALE GENOMIC DNA]</scope>
    <source>
        <strain evidence="1 2">S00239</strain>
    </source>
</reference>
<accession>A0A840LI36</accession>
<dbReference type="EMBL" id="JACHLP010000010">
    <property type="protein sequence ID" value="MBB4845669.1"/>
    <property type="molecule type" value="Genomic_DNA"/>
</dbReference>
<dbReference type="Proteomes" id="UP000562027">
    <property type="component" value="Unassembled WGS sequence"/>
</dbReference>
<evidence type="ECO:0000313" key="1">
    <source>
        <dbReference type="EMBL" id="MBB4845669.1"/>
    </source>
</evidence>
<dbReference type="AlphaFoldDB" id="A0A840LI36"/>
<organism evidence="1 2">
    <name type="scientific">Roseateles oligotrophus</name>
    <dbReference type="NCBI Taxonomy" id="1769250"/>
    <lineage>
        <taxon>Bacteria</taxon>
        <taxon>Pseudomonadati</taxon>
        <taxon>Pseudomonadota</taxon>
        <taxon>Betaproteobacteria</taxon>
        <taxon>Burkholderiales</taxon>
        <taxon>Sphaerotilaceae</taxon>
        <taxon>Roseateles</taxon>
    </lineage>
</organism>
<dbReference type="InterPro" id="IPR009218">
    <property type="entry name" value="HD_phosphohydro"/>
</dbReference>
<dbReference type="PANTHER" id="PTHR21174:SF0">
    <property type="entry name" value="HD PHOSPHOHYDROLASE FAMILY PROTEIN-RELATED"/>
    <property type="match status" value="1"/>
</dbReference>
<name>A0A840LI36_9BURK</name>
<sequence length="208" mass="23660">MTESPSPACLQSSWQRAWHSLGLQPASGLHAQLLEAYRETQRHYHTLQHLQECLTHWEQVMQRAQFPGELELALWFHDAVYAVKAKDNEAQSAQWAKQALRQSGASAEQIQRVQDLIMATCHQAVPSAADAQLLVDIDLAILGADPQRFAEYDAQVRAEYSWVPGWIYRGKRRQVMRGFLARDAIYSTPHFQTQLEAQARRNLAVLLG</sequence>
<dbReference type="GO" id="GO:0016787">
    <property type="term" value="F:hydrolase activity"/>
    <property type="evidence" value="ECO:0007669"/>
    <property type="project" value="UniProtKB-KW"/>
</dbReference>
<dbReference type="PIRSF" id="PIRSF035170">
    <property type="entry name" value="HD_phosphohydro"/>
    <property type="match status" value="1"/>
</dbReference>
<dbReference type="Gene3D" id="1.10.3210.10">
    <property type="entry name" value="Hypothetical protein af1432"/>
    <property type="match status" value="1"/>
</dbReference>
<keyword evidence="2" id="KW-1185">Reference proteome</keyword>
<keyword evidence="1" id="KW-0378">Hydrolase</keyword>
<proteinExistence type="predicted"/>
<comment type="caution">
    <text evidence="1">The sequence shown here is derived from an EMBL/GenBank/DDBJ whole genome shotgun (WGS) entry which is preliminary data.</text>
</comment>
<dbReference type="RefSeq" id="WP_184303850.1">
    <property type="nucleotide sequence ID" value="NZ_JACHLP010000010.1"/>
</dbReference>